<gene>
    <name evidence="10" type="primary">holA</name>
    <name evidence="10" type="ORF">GCM10010994_08340</name>
</gene>
<reference evidence="10" key="1">
    <citation type="journal article" date="2014" name="Int. J. Syst. Evol. Microbiol.">
        <title>Complete genome sequence of Corynebacterium casei LMG S-19264T (=DSM 44701T), isolated from a smear-ripened cheese.</title>
        <authorList>
            <consortium name="US DOE Joint Genome Institute (JGI-PGF)"/>
            <person name="Walter F."/>
            <person name="Albersmeier A."/>
            <person name="Kalinowski J."/>
            <person name="Ruckert C."/>
        </authorList>
    </citation>
    <scope>NUCLEOTIDE SEQUENCE</scope>
    <source>
        <strain evidence="10">CGMCC 1.12919</strain>
    </source>
</reference>
<dbReference type="Gene3D" id="1.10.8.60">
    <property type="match status" value="1"/>
</dbReference>
<dbReference type="GO" id="GO:0009360">
    <property type="term" value="C:DNA polymerase III complex"/>
    <property type="evidence" value="ECO:0007669"/>
    <property type="project" value="InterPro"/>
</dbReference>
<feature type="domain" description="DNA polymerase III delta N-terminal" evidence="9">
    <location>
        <begin position="24"/>
        <end position="99"/>
    </location>
</feature>
<sequence length="344" mass="36340">MVAVKPGDIAGILDQKRLKAAVVLVYGPDSGLVAERARRIAENAVDNPGDPFQLVRLDGDGVAADPLKLADEANTIGLFGGRRAIWIKPSSRSLVAALTPVLATRPEDAVVVVEAGDLARSSPVRTLCERSPAALAIPCYADGPRELAGLVDATMRDAGLQIDREAKEQLVALLGGDRLASRNELEKLVLYAHGSTRVTEDDIAAAVGDVSTIAADELVDAVFAGDLPAADQAYAKLRSEGMDPGVVVGFLLRHALALAASRIAIDRGGTPEGAVERMRVHFKRKARVERHLRLWTSPALAKVVQDCGKAVGRARRMPALGAPTAETTIWSIGAAARRAAARLR</sequence>
<evidence type="ECO:0000256" key="6">
    <source>
        <dbReference type="ARBA" id="ARBA00022932"/>
    </source>
</evidence>
<accession>A0A916TY20</accession>
<dbReference type="PANTHER" id="PTHR34388:SF1">
    <property type="entry name" value="DNA POLYMERASE III SUBUNIT DELTA"/>
    <property type="match status" value="1"/>
</dbReference>
<organism evidence="10 11">
    <name type="scientific">Chelatococcus reniformis</name>
    <dbReference type="NCBI Taxonomy" id="1494448"/>
    <lineage>
        <taxon>Bacteria</taxon>
        <taxon>Pseudomonadati</taxon>
        <taxon>Pseudomonadota</taxon>
        <taxon>Alphaproteobacteria</taxon>
        <taxon>Hyphomicrobiales</taxon>
        <taxon>Chelatococcaceae</taxon>
        <taxon>Chelatococcus</taxon>
    </lineage>
</organism>
<dbReference type="PANTHER" id="PTHR34388">
    <property type="entry name" value="DNA POLYMERASE III SUBUNIT DELTA"/>
    <property type="match status" value="1"/>
</dbReference>
<protein>
    <recommendedName>
        <fullName evidence="2">DNA polymerase III subunit delta</fullName>
        <ecNumber evidence="1">2.7.7.7</ecNumber>
    </recommendedName>
</protein>
<dbReference type="NCBIfam" id="TIGR01128">
    <property type="entry name" value="holA"/>
    <property type="match status" value="1"/>
</dbReference>
<dbReference type="InterPro" id="IPR027417">
    <property type="entry name" value="P-loop_NTPase"/>
</dbReference>
<dbReference type="InterPro" id="IPR010372">
    <property type="entry name" value="DNA_pol3_delta_N"/>
</dbReference>
<evidence type="ECO:0000256" key="5">
    <source>
        <dbReference type="ARBA" id="ARBA00022705"/>
    </source>
</evidence>
<dbReference type="AlphaFoldDB" id="A0A916TY20"/>
<dbReference type="SUPFAM" id="SSF52540">
    <property type="entry name" value="P-loop containing nucleoside triphosphate hydrolases"/>
    <property type="match status" value="1"/>
</dbReference>
<evidence type="ECO:0000256" key="7">
    <source>
        <dbReference type="ARBA" id="ARBA00034754"/>
    </source>
</evidence>
<evidence type="ECO:0000259" key="9">
    <source>
        <dbReference type="Pfam" id="PF06144"/>
    </source>
</evidence>
<evidence type="ECO:0000313" key="11">
    <source>
        <dbReference type="Proteomes" id="UP000637002"/>
    </source>
</evidence>
<dbReference type="EC" id="2.7.7.7" evidence="1"/>
<keyword evidence="11" id="KW-1185">Reference proteome</keyword>
<dbReference type="SUPFAM" id="SSF48019">
    <property type="entry name" value="post-AAA+ oligomerization domain-like"/>
    <property type="match status" value="1"/>
</dbReference>
<keyword evidence="6" id="KW-0239">DNA-directed DNA polymerase</keyword>
<evidence type="ECO:0000256" key="3">
    <source>
        <dbReference type="ARBA" id="ARBA00022679"/>
    </source>
</evidence>
<dbReference type="GO" id="GO:0003677">
    <property type="term" value="F:DNA binding"/>
    <property type="evidence" value="ECO:0007669"/>
    <property type="project" value="InterPro"/>
</dbReference>
<proteinExistence type="inferred from homology"/>
<evidence type="ECO:0000256" key="2">
    <source>
        <dbReference type="ARBA" id="ARBA00017703"/>
    </source>
</evidence>
<reference evidence="10" key="2">
    <citation type="submission" date="2020-09" db="EMBL/GenBank/DDBJ databases">
        <authorList>
            <person name="Sun Q."/>
            <person name="Zhou Y."/>
        </authorList>
    </citation>
    <scope>NUCLEOTIDE SEQUENCE</scope>
    <source>
        <strain evidence="10">CGMCC 1.12919</strain>
    </source>
</reference>
<evidence type="ECO:0000256" key="4">
    <source>
        <dbReference type="ARBA" id="ARBA00022695"/>
    </source>
</evidence>
<evidence type="ECO:0000256" key="8">
    <source>
        <dbReference type="ARBA" id="ARBA00049244"/>
    </source>
</evidence>
<dbReference type="Gene3D" id="1.20.272.10">
    <property type="match status" value="1"/>
</dbReference>
<dbReference type="InterPro" id="IPR005790">
    <property type="entry name" value="DNA_polIII_delta"/>
</dbReference>
<dbReference type="Proteomes" id="UP000637002">
    <property type="component" value="Unassembled WGS sequence"/>
</dbReference>
<evidence type="ECO:0000256" key="1">
    <source>
        <dbReference type="ARBA" id="ARBA00012417"/>
    </source>
</evidence>
<dbReference type="RefSeq" id="WP_188607811.1">
    <property type="nucleotide sequence ID" value="NZ_BMGG01000001.1"/>
</dbReference>
<evidence type="ECO:0000313" key="10">
    <source>
        <dbReference type="EMBL" id="GGC51561.1"/>
    </source>
</evidence>
<keyword evidence="4" id="KW-0548">Nucleotidyltransferase</keyword>
<dbReference type="Gene3D" id="3.40.50.300">
    <property type="entry name" value="P-loop containing nucleotide triphosphate hydrolases"/>
    <property type="match status" value="1"/>
</dbReference>
<comment type="similarity">
    <text evidence="7">Belongs to the DNA polymerase HolA subunit family.</text>
</comment>
<keyword evidence="5" id="KW-0235">DNA replication</keyword>
<dbReference type="GO" id="GO:0006261">
    <property type="term" value="P:DNA-templated DNA replication"/>
    <property type="evidence" value="ECO:0007669"/>
    <property type="project" value="TreeGrafter"/>
</dbReference>
<dbReference type="InterPro" id="IPR008921">
    <property type="entry name" value="DNA_pol3_clamp-load_cplx_C"/>
</dbReference>
<comment type="catalytic activity">
    <reaction evidence="8">
        <text>DNA(n) + a 2'-deoxyribonucleoside 5'-triphosphate = DNA(n+1) + diphosphate</text>
        <dbReference type="Rhea" id="RHEA:22508"/>
        <dbReference type="Rhea" id="RHEA-COMP:17339"/>
        <dbReference type="Rhea" id="RHEA-COMP:17340"/>
        <dbReference type="ChEBI" id="CHEBI:33019"/>
        <dbReference type="ChEBI" id="CHEBI:61560"/>
        <dbReference type="ChEBI" id="CHEBI:173112"/>
        <dbReference type="EC" id="2.7.7.7"/>
    </reaction>
</comment>
<name>A0A916TY20_9HYPH</name>
<keyword evidence="3" id="KW-0808">Transferase</keyword>
<dbReference type="Pfam" id="PF06144">
    <property type="entry name" value="DNA_pol3_delta"/>
    <property type="match status" value="1"/>
</dbReference>
<comment type="caution">
    <text evidence="10">The sequence shown here is derived from an EMBL/GenBank/DDBJ whole genome shotgun (WGS) entry which is preliminary data.</text>
</comment>
<dbReference type="GO" id="GO:0003887">
    <property type="term" value="F:DNA-directed DNA polymerase activity"/>
    <property type="evidence" value="ECO:0007669"/>
    <property type="project" value="UniProtKB-KW"/>
</dbReference>
<dbReference type="EMBL" id="BMGG01000001">
    <property type="protein sequence ID" value="GGC51561.1"/>
    <property type="molecule type" value="Genomic_DNA"/>
</dbReference>